<organism evidence="2 3">
    <name type="scientific">Brassica rapa subsp. trilocularis</name>
    <dbReference type="NCBI Taxonomy" id="1813537"/>
    <lineage>
        <taxon>Eukaryota</taxon>
        <taxon>Viridiplantae</taxon>
        <taxon>Streptophyta</taxon>
        <taxon>Embryophyta</taxon>
        <taxon>Tracheophyta</taxon>
        <taxon>Spermatophyta</taxon>
        <taxon>Magnoliopsida</taxon>
        <taxon>eudicotyledons</taxon>
        <taxon>Gunneridae</taxon>
        <taxon>Pentapetalae</taxon>
        <taxon>rosids</taxon>
        <taxon>malvids</taxon>
        <taxon>Brassicales</taxon>
        <taxon>Brassicaceae</taxon>
        <taxon>Brassiceae</taxon>
        <taxon>Brassica</taxon>
    </lineage>
</organism>
<evidence type="ECO:0000313" key="2">
    <source>
        <dbReference type="EMBL" id="KAG5383457.1"/>
    </source>
</evidence>
<feature type="compositionally biased region" description="Basic and acidic residues" evidence="1">
    <location>
        <begin position="86"/>
        <end position="106"/>
    </location>
</feature>
<dbReference type="EMBL" id="JADBGQ010000008">
    <property type="protein sequence ID" value="KAG5383457.1"/>
    <property type="molecule type" value="Genomic_DNA"/>
</dbReference>
<evidence type="ECO:0000313" key="3">
    <source>
        <dbReference type="Proteomes" id="UP000823674"/>
    </source>
</evidence>
<evidence type="ECO:0000256" key="1">
    <source>
        <dbReference type="SAM" id="MobiDB-lite"/>
    </source>
</evidence>
<feature type="region of interest" description="Disordered" evidence="1">
    <location>
        <begin position="57"/>
        <end position="139"/>
    </location>
</feature>
<gene>
    <name evidence="2" type="primary">A09g504660.1_BraROA</name>
    <name evidence="2" type="ORF">IGI04_034927</name>
</gene>
<dbReference type="Proteomes" id="UP000823674">
    <property type="component" value="Chromosome A09"/>
</dbReference>
<evidence type="ECO:0008006" key="4">
    <source>
        <dbReference type="Google" id="ProtNLM"/>
    </source>
</evidence>
<reference evidence="2 3" key="1">
    <citation type="submission" date="2021-03" db="EMBL/GenBank/DDBJ databases">
        <authorList>
            <person name="King G.J."/>
            <person name="Bancroft I."/>
            <person name="Baten A."/>
            <person name="Bloomfield J."/>
            <person name="Borpatragohain P."/>
            <person name="He Z."/>
            <person name="Irish N."/>
            <person name="Irwin J."/>
            <person name="Liu K."/>
            <person name="Mauleon R.P."/>
            <person name="Moore J."/>
            <person name="Morris R."/>
            <person name="Ostergaard L."/>
            <person name="Wang B."/>
            <person name="Wells R."/>
        </authorList>
    </citation>
    <scope>NUCLEOTIDE SEQUENCE [LARGE SCALE GENOMIC DNA]</scope>
    <source>
        <strain evidence="2">R-o-18</strain>
        <tissue evidence="2">Leaf</tissue>
    </source>
</reference>
<comment type="caution">
    <text evidence="2">The sequence shown here is derived from an EMBL/GenBank/DDBJ whole genome shotgun (WGS) entry which is preliminary data.</text>
</comment>
<proteinExistence type="predicted"/>
<protein>
    <recommendedName>
        <fullName evidence="4">IBB domain-containing protein</fullName>
    </recommendedName>
</protein>
<name>A0ABQ7LB71_BRACM</name>
<feature type="compositionally biased region" description="Basic residues" evidence="1">
    <location>
        <begin position="70"/>
        <end position="85"/>
    </location>
</feature>
<sequence length="139" mass="16246">MGNRKRYGTQPDSICVIKVLLNSIPSPPPLLPRFLIQCSTLLPDGESTYINRTQCQTPLAYQRKPETSRRKEHRRKRVRHSRRRKAATEERRRMKAVKDDKEKAIDDGDEDREERSLMESGTNLRPVTRITMATRRTLS</sequence>
<accession>A0ABQ7LB71</accession>
<keyword evidence="3" id="KW-1185">Reference proteome</keyword>